<dbReference type="Proteomes" id="UP000034854">
    <property type="component" value="Unassembled WGS sequence"/>
</dbReference>
<evidence type="ECO:0000313" key="1">
    <source>
        <dbReference type="EMBL" id="KKR86482.1"/>
    </source>
</evidence>
<organism evidence="1 2">
    <name type="scientific">Candidatus Curtissbacteria bacterium GW2011_GWA1_41_11</name>
    <dbReference type="NCBI Taxonomy" id="1618409"/>
    <lineage>
        <taxon>Bacteria</taxon>
        <taxon>Candidatus Curtissiibacteriota</taxon>
    </lineage>
</organism>
<dbReference type="AlphaFoldDB" id="A0A0G0XFF1"/>
<gene>
    <name evidence="1" type="ORF">UU34_C0014G0018</name>
</gene>
<protein>
    <recommendedName>
        <fullName evidence="3">Transcriptional regulator</fullName>
    </recommendedName>
</protein>
<reference evidence="1 2" key="1">
    <citation type="journal article" date="2015" name="Nature">
        <title>rRNA introns, odd ribosomes, and small enigmatic genomes across a large radiation of phyla.</title>
        <authorList>
            <person name="Brown C.T."/>
            <person name="Hug L.A."/>
            <person name="Thomas B.C."/>
            <person name="Sharon I."/>
            <person name="Castelle C.J."/>
            <person name="Singh A."/>
            <person name="Wilkins M.J."/>
            <person name="Williams K.H."/>
            <person name="Banfield J.F."/>
        </authorList>
    </citation>
    <scope>NUCLEOTIDE SEQUENCE [LARGE SCALE GENOMIC DNA]</scope>
</reference>
<evidence type="ECO:0000313" key="2">
    <source>
        <dbReference type="Proteomes" id="UP000034854"/>
    </source>
</evidence>
<evidence type="ECO:0008006" key="3">
    <source>
        <dbReference type="Google" id="ProtNLM"/>
    </source>
</evidence>
<comment type="caution">
    <text evidence="1">The sequence shown here is derived from an EMBL/GenBank/DDBJ whole genome shotgun (WGS) entry which is preliminary data.</text>
</comment>
<name>A0A0G0XFF1_9BACT</name>
<accession>A0A0G0XFF1</accession>
<dbReference type="EMBL" id="LCAG01000014">
    <property type="protein sequence ID" value="KKR86482.1"/>
    <property type="molecule type" value="Genomic_DNA"/>
</dbReference>
<proteinExistence type="predicted"/>
<sequence length="208" mass="24200">MYTLLKPIQAREKLLKKNIRIFTASEFMRIFHTSPHVTKYFLEKQVNEGLLSRLKQGIYALKTDPPSEEEAANALYKPSYISFEYALSYYHLLPEMPYTVTSTTTKPTRLFSILSTSFSYRTIKKEAYTGYALVKQENRSFLIAEKEKALIDYLYFVTLQKIAGSERLLKNLKDKGYYRLQGLSKAKINDYVTLYANKRLTNFAASFI</sequence>